<evidence type="ECO:0000313" key="3">
    <source>
        <dbReference type="Proteomes" id="UP000243459"/>
    </source>
</evidence>
<evidence type="ECO:0000313" key="2">
    <source>
        <dbReference type="EMBL" id="ONK62110.1"/>
    </source>
</evidence>
<dbReference type="AlphaFoldDB" id="A0A5P1ED66"/>
<proteinExistence type="predicted"/>
<dbReference type="Proteomes" id="UP000243459">
    <property type="component" value="Chromosome 7"/>
</dbReference>
<sequence length="154" mass="17594">MFPRMCFNFDRLLHRKKKDDRGAITAKVDGRDLHCHSVICNRNQRMSPDGFTLRAHKRDSSSRNEEIKERKREMANKSRQAVSDLIHRGLRSCLSPPPPPAIPSRPTISGDDDDDRLLSSELGDPNPTATDRGTGERIYWNPDQQMGERRGLKS</sequence>
<dbReference type="Gramene" id="ONK62110">
    <property type="protein sequence ID" value="ONK62110"/>
    <property type="gene ID" value="A4U43_C07F460"/>
</dbReference>
<feature type="region of interest" description="Disordered" evidence="1">
    <location>
        <begin position="46"/>
        <end position="154"/>
    </location>
</feature>
<gene>
    <name evidence="2" type="ORF">A4U43_C07F460</name>
</gene>
<evidence type="ECO:0000256" key="1">
    <source>
        <dbReference type="SAM" id="MobiDB-lite"/>
    </source>
</evidence>
<accession>A0A5P1ED66</accession>
<organism evidence="2 3">
    <name type="scientific">Asparagus officinalis</name>
    <name type="common">Garden asparagus</name>
    <dbReference type="NCBI Taxonomy" id="4686"/>
    <lineage>
        <taxon>Eukaryota</taxon>
        <taxon>Viridiplantae</taxon>
        <taxon>Streptophyta</taxon>
        <taxon>Embryophyta</taxon>
        <taxon>Tracheophyta</taxon>
        <taxon>Spermatophyta</taxon>
        <taxon>Magnoliopsida</taxon>
        <taxon>Liliopsida</taxon>
        <taxon>Asparagales</taxon>
        <taxon>Asparagaceae</taxon>
        <taxon>Asparagoideae</taxon>
        <taxon>Asparagus</taxon>
    </lineage>
</organism>
<reference evidence="3" key="1">
    <citation type="journal article" date="2017" name="Nat. Commun.">
        <title>The asparagus genome sheds light on the origin and evolution of a young Y chromosome.</title>
        <authorList>
            <person name="Harkess A."/>
            <person name="Zhou J."/>
            <person name="Xu C."/>
            <person name="Bowers J.E."/>
            <person name="Van der Hulst R."/>
            <person name="Ayyampalayam S."/>
            <person name="Mercati F."/>
            <person name="Riccardi P."/>
            <person name="McKain M.R."/>
            <person name="Kakrana A."/>
            <person name="Tang H."/>
            <person name="Ray J."/>
            <person name="Groenendijk J."/>
            <person name="Arikit S."/>
            <person name="Mathioni S.M."/>
            <person name="Nakano M."/>
            <person name="Shan H."/>
            <person name="Telgmann-Rauber A."/>
            <person name="Kanno A."/>
            <person name="Yue Z."/>
            <person name="Chen H."/>
            <person name="Li W."/>
            <person name="Chen Y."/>
            <person name="Xu X."/>
            <person name="Zhang Y."/>
            <person name="Luo S."/>
            <person name="Chen H."/>
            <person name="Gao J."/>
            <person name="Mao Z."/>
            <person name="Pires J.C."/>
            <person name="Luo M."/>
            <person name="Kudrna D."/>
            <person name="Wing R.A."/>
            <person name="Meyers B.C."/>
            <person name="Yi K."/>
            <person name="Kong H."/>
            <person name="Lavrijsen P."/>
            <person name="Sunseri F."/>
            <person name="Falavigna A."/>
            <person name="Ye Y."/>
            <person name="Leebens-Mack J.H."/>
            <person name="Chen G."/>
        </authorList>
    </citation>
    <scope>NUCLEOTIDE SEQUENCE [LARGE SCALE GENOMIC DNA]</scope>
    <source>
        <strain evidence="3">cv. DH0086</strain>
    </source>
</reference>
<keyword evidence="3" id="KW-1185">Reference proteome</keyword>
<name>A0A5P1ED66_ASPOF</name>
<dbReference type="EMBL" id="CM007387">
    <property type="protein sequence ID" value="ONK62110.1"/>
    <property type="molecule type" value="Genomic_DNA"/>
</dbReference>
<feature type="compositionally biased region" description="Basic and acidic residues" evidence="1">
    <location>
        <begin position="58"/>
        <end position="76"/>
    </location>
</feature>
<protein>
    <submittedName>
        <fullName evidence="2">Uncharacterized protein</fullName>
    </submittedName>
</protein>